<dbReference type="CDD" id="cd16442">
    <property type="entry name" value="BPL"/>
    <property type="match status" value="1"/>
</dbReference>
<dbReference type="NCBIfam" id="TIGR00121">
    <property type="entry name" value="birA_ligase"/>
    <property type="match status" value="1"/>
</dbReference>
<dbReference type="SUPFAM" id="SSF55681">
    <property type="entry name" value="Class II aaRS and biotin synthetases"/>
    <property type="match status" value="1"/>
</dbReference>
<sequence>MIITDNQISGKGRHGNEWKSKSGKSLTISLIYKPETIPVEKIGIFPILTGISVLDGLKELNINGSLKWPNDIILNNKKVGGILCEAKIQKTNIEWVVIGIGINVNESKDDFDSGLAKEATSLFMELGKNIQRERVIASVLNNMELLLKRFENDPINFDISNDWNKYCTHNNKKVSFQKNNVIHSGIFKNITNDGSCIIEVNGKNMHYSGESINDLQILM</sequence>
<evidence type="ECO:0000256" key="2">
    <source>
        <dbReference type="SAM" id="MobiDB-lite"/>
    </source>
</evidence>
<dbReference type="PANTHER" id="PTHR12835:SF5">
    <property type="entry name" value="BIOTIN--PROTEIN LIGASE"/>
    <property type="match status" value="1"/>
</dbReference>
<dbReference type="InterPro" id="IPR004143">
    <property type="entry name" value="BPL_LPL_catalytic"/>
</dbReference>
<dbReference type="AlphaFoldDB" id="A0A381RUZ0"/>
<dbReference type="PROSITE" id="PS51733">
    <property type="entry name" value="BPL_LPL_CATALYTIC"/>
    <property type="match status" value="1"/>
</dbReference>
<dbReference type="Gene3D" id="3.30.930.10">
    <property type="entry name" value="Bira Bifunctional Protein, Domain 2"/>
    <property type="match status" value="1"/>
</dbReference>
<reference evidence="4" key="1">
    <citation type="submission" date="2018-05" db="EMBL/GenBank/DDBJ databases">
        <authorList>
            <person name="Lanie J.A."/>
            <person name="Ng W.-L."/>
            <person name="Kazmierczak K.M."/>
            <person name="Andrzejewski T.M."/>
            <person name="Davidsen T.M."/>
            <person name="Wayne K.J."/>
            <person name="Tettelin H."/>
            <person name="Glass J.I."/>
            <person name="Rusch D."/>
            <person name="Podicherti R."/>
            <person name="Tsui H.-C.T."/>
            <person name="Winkler M.E."/>
        </authorList>
    </citation>
    <scope>NUCLEOTIDE SEQUENCE</scope>
</reference>
<accession>A0A381RUZ0</accession>
<dbReference type="GO" id="GO:0005737">
    <property type="term" value="C:cytoplasm"/>
    <property type="evidence" value="ECO:0007669"/>
    <property type="project" value="TreeGrafter"/>
</dbReference>
<dbReference type="InterPro" id="IPR045864">
    <property type="entry name" value="aa-tRNA-synth_II/BPL/LPL"/>
</dbReference>
<gene>
    <name evidence="4" type="ORF">METZ01_LOCUS48536</name>
</gene>
<protein>
    <recommendedName>
        <fullName evidence="3">BPL/LPL catalytic domain-containing protein</fullName>
    </recommendedName>
</protein>
<feature type="region of interest" description="Disordered" evidence="2">
    <location>
        <begin position="1"/>
        <end position="20"/>
    </location>
</feature>
<evidence type="ECO:0000256" key="1">
    <source>
        <dbReference type="ARBA" id="ARBA00022598"/>
    </source>
</evidence>
<dbReference type="InterPro" id="IPR004408">
    <property type="entry name" value="Biotin_CoA_COase_ligase"/>
</dbReference>
<dbReference type="PANTHER" id="PTHR12835">
    <property type="entry name" value="BIOTIN PROTEIN LIGASE"/>
    <property type="match status" value="1"/>
</dbReference>
<keyword evidence="1" id="KW-0436">Ligase</keyword>
<dbReference type="Pfam" id="PF03099">
    <property type="entry name" value="BPL_LplA_LipB"/>
    <property type="match status" value="1"/>
</dbReference>
<proteinExistence type="predicted"/>
<feature type="domain" description="BPL/LPL catalytic" evidence="3">
    <location>
        <begin position="1"/>
        <end position="151"/>
    </location>
</feature>
<name>A0A381RUZ0_9ZZZZ</name>
<organism evidence="4">
    <name type="scientific">marine metagenome</name>
    <dbReference type="NCBI Taxonomy" id="408172"/>
    <lineage>
        <taxon>unclassified sequences</taxon>
        <taxon>metagenomes</taxon>
        <taxon>ecological metagenomes</taxon>
    </lineage>
</organism>
<dbReference type="GO" id="GO:0004077">
    <property type="term" value="F:biotin--[biotin carboxyl-carrier protein] ligase activity"/>
    <property type="evidence" value="ECO:0007669"/>
    <property type="project" value="InterPro"/>
</dbReference>
<dbReference type="EMBL" id="UINC01002345">
    <property type="protein sequence ID" value="SUZ95682.1"/>
    <property type="molecule type" value="Genomic_DNA"/>
</dbReference>
<evidence type="ECO:0000259" key="3">
    <source>
        <dbReference type="PROSITE" id="PS51733"/>
    </source>
</evidence>
<evidence type="ECO:0000313" key="4">
    <source>
        <dbReference type="EMBL" id="SUZ95682.1"/>
    </source>
</evidence>